<keyword evidence="4" id="KW-1185">Reference proteome</keyword>
<dbReference type="GO" id="GO:0005737">
    <property type="term" value="C:cytoplasm"/>
    <property type="evidence" value="ECO:0007669"/>
    <property type="project" value="TreeGrafter"/>
</dbReference>
<dbReference type="GO" id="GO:0015031">
    <property type="term" value="P:protein transport"/>
    <property type="evidence" value="ECO:0007669"/>
    <property type="project" value="TreeGrafter"/>
</dbReference>
<feature type="transmembrane region" description="Helical" evidence="2">
    <location>
        <begin position="6"/>
        <end position="26"/>
    </location>
</feature>
<protein>
    <submittedName>
        <fullName evidence="5">Arrestin-like N-terminal domain-containing protein</fullName>
    </submittedName>
</protein>
<evidence type="ECO:0000313" key="5">
    <source>
        <dbReference type="WBParaSite" id="PDA_v2.g9343.t1"/>
    </source>
</evidence>
<dbReference type="PANTHER" id="PTHR11188:SF17">
    <property type="entry name" value="FI21816P1"/>
    <property type="match status" value="1"/>
</dbReference>
<keyword evidence="2" id="KW-0472">Membrane</keyword>
<dbReference type="PANTHER" id="PTHR11188">
    <property type="entry name" value="ARRESTIN DOMAIN CONTAINING PROTEIN"/>
    <property type="match status" value="1"/>
</dbReference>
<evidence type="ECO:0000313" key="4">
    <source>
        <dbReference type="Proteomes" id="UP000887578"/>
    </source>
</evidence>
<name>A0A914RCI3_9BILA</name>
<dbReference type="InterPro" id="IPR014752">
    <property type="entry name" value="Arrestin-like_C"/>
</dbReference>
<dbReference type="InterPro" id="IPR050357">
    <property type="entry name" value="Arrestin_domain-protein"/>
</dbReference>
<comment type="similarity">
    <text evidence="1">Belongs to the arrestin family.</text>
</comment>
<feature type="domain" description="Arrestin-like N-terminal" evidence="3">
    <location>
        <begin position="31"/>
        <end position="147"/>
    </location>
</feature>
<organism evidence="4 5">
    <name type="scientific">Panagrolaimus davidi</name>
    <dbReference type="NCBI Taxonomy" id="227884"/>
    <lineage>
        <taxon>Eukaryota</taxon>
        <taxon>Metazoa</taxon>
        <taxon>Ecdysozoa</taxon>
        <taxon>Nematoda</taxon>
        <taxon>Chromadorea</taxon>
        <taxon>Rhabditida</taxon>
        <taxon>Tylenchina</taxon>
        <taxon>Panagrolaimomorpha</taxon>
        <taxon>Panagrolaimoidea</taxon>
        <taxon>Panagrolaimidae</taxon>
        <taxon>Panagrolaimus</taxon>
    </lineage>
</organism>
<evidence type="ECO:0000256" key="2">
    <source>
        <dbReference type="SAM" id="Phobius"/>
    </source>
</evidence>
<proteinExistence type="inferred from homology"/>
<dbReference type="Proteomes" id="UP000887578">
    <property type="component" value="Unplaced"/>
</dbReference>
<dbReference type="Gene3D" id="2.60.40.640">
    <property type="match status" value="1"/>
</dbReference>
<reference evidence="5" key="1">
    <citation type="submission" date="2022-11" db="UniProtKB">
        <authorList>
            <consortium name="WormBaseParasite"/>
        </authorList>
    </citation>
    <scope>IDENTIFICATION</scope>
</reference>
<dbReference type="InterPro" id="IPR014756">
    <property type="entry name" value="Ig_E-set"/>
</dbReference>
<keyword evidence="2" id="KW-1133">Transmembrane helix</keyword>
<evidence type="ECO:0000259" key="3">
    <source>
        <dbReference type="Pfam" id="PF00339"/>
    </source>
</evidence>
<accession>A0A914RCI3</accession>
<dbReference type="InterPro" id="IPR011021">
    <property type="entry name" value="Arrestin-like_N"/>
</dbReference>
<dbReference type="Pfam" id="PF00339">
    <property type="entry name" value="Arrestin_N"/>
    <property type="match status" value="1"/>
</dbReference>
<dbReference type="AlphaFoldDB" id="A0A914RCI3"/>
<evidence type="ECO:0000256" key="1">
    <source>
        <dbReference type="ARBA" id="ARBA00005298"/>
    </source>
</evidence>
<keyword evidence="2" id="KW-0812">Transmembrane</keyword>
<sequence>MQKKELALFLFFPLHSLFFFIIVLVAKITTVEISLDSKTNVFFPNSEITGKIYLNTIEAETIQKVNVKIIGRAYVFFLVRRYRSSLQYESEHYYINANECLWKFNETNQSLNGEYWFPFKFVIPSNAPANVSEEFGEIQYFIKADIEFYGKKFGGYKKYNEFQYYGFSVCTSQTENP</sequence>
<dbReference type="SUPFAM" id="SSF81296">
    <property type="entry name" value="E set domains"/>
    <property type="match status" value="1"/>
</dbReference>
<dbReference type="WBParaSite" id="PDA_v2.g9343.t1">
    <property type="protein sequence ID" value="PDA_v2.g9343.t1"/>
    <property type="gene ID" value="PDA_v2.g9343"/>
</dbReference>